<reference evidence="2" key="1">
    <citation type="submission" date="2022-11" db="UniProtKB">
        <authorList>
            <consortium name="WormBaseParasite"/>
        </authorList>
    </citation>
    <scope>IDENTIFICATION</scope>
</reference>
<dbReference type="WBParaSite" id="nRc.2.0.1.t33936-RA">
    <property type="protein sequence ID" value="nRc.2.0.1.t33936-RA"/>
    <property type="gene ID" value="nRc.2.0.1.g33936"/>
</dbReference>
<name>A0A915K5E1_ROMCU</name>
<accession>A0A915K5E1</accession>
<dbReference type="Proteomes" id="UP000887565">
    <property type="component" value="Unplaced"/>
</dbReference>
<evidence type="ECO:0000313" key="1">
    <source>
        <dbReference type="Proteomes" id="UP000887565"/>
    </source>
</evidence>
<dbReference type="AlphaFoldDB" id="A0A915K5E1"/>
<sequence>MVSYFSDDKIYRPVPSGVVMVTHLKELDVDSRHLSLEFVRITSSSIFSLKFATNSQSKGSSTVIWSCFITTEYRVMDFGQWFVDALGQSLATPGVQFKAYQSTTAMFFVPGAPSLGMEDFERRDFKSI</sequence>
<proteinExistence type="predicted"/>
<protein>
    <submittedName>
        <fullName evidence="2">Uncharacterized protein</fullName>
    </submittedName>
</protein>
<evidence type="ECO:0000313" key="2">
    <source>
        <dbReference type="WBParaSite" id="nRc.2.0.1.t33936-RA"/>
    </source>
</evidence>
<organism evidence="1 2">
    <name type="scientific">Romanomermis culicivorax</name>
    <name type="common">Nematode worm</name>
    <dbReference type="NCBI Taxonomy" id="13658"/>
    <lineage>
        <taxon>Eukaryota</taxon>
        <taxon>Metazoa</taxon>
        <taxon>Ecdysozoa</taxon>
        <taxon>Nematoda</taxon>
        <taxon>Enoplea</taxon>
        <taxon>Dorylaimia</taxon>
        <taxon>Mermithida</taxon>
        <taxon>Mermithoidea</taxon>
        <taxon>Mermithidae</taxon>
        <taxon>Romanomermis</taxon>
    </lineage>
</organism>
<keyword evidence="1" id="KW-1185">Reference proteome</keyword>